<dbReference type="EMBL" id="DSZY01000005">
    <property type="protein sequence ID" value="HGU39685.1"/>
    <property type="molecule type" value="Genomic_DNA"/>
</dbReference>
<proteinExistence type="predicted"/>
<name>A0A7C4VSI0_9BACT</name>
<evidence type="ECO:0000256" key="1">
    <source>
        <dbReference type="SAM" id="SignalP"/>
    </source>
</evidence>
<comment type="caution">
    <text evidence="2">The sequence shown here is derived from an EMBL/GenBank/DDBJ whole genome shotgun (WGS) entry which is preliminary data.</text>
</comment>
<keyword evidence="1" id="KW-0732">Signal</keyword>
<evidence type="ECO:0000313" key="2">
    <source>
        <dbReference type="EMBL" id="HGU39685.1"/>
    </source>
</evidence>
<accession>A0A7C4VSI0</accession>
<protein>
    <recommendedName>
        <fullName evidence="3">DNA-binding protein</fullName>
    </recommendedName>
</protein>
<feature type="chain" id="PRO_5030162401" description="DNA-binding protein" evidence="1">
    <location>
        <begin position="21"/>
        <end position="179"/>
    </location>
</feature>
<dbReference type="AlphaFoldDB" id="A0A7C4VSI0"/>
<sequence length="179" mass="20004">MKRLLTLLTAVVLFASVLFAFGPGRLNAPAPGRWNYPMTSSQIQTQTQGQVQQQIRAVQTTTARYRNLQIPEDATISEVRTFKGTIRDISWDPNDGFRLTIQVDNDSYTVHAGPLFKQVSLKTGEEIEVKGRLVTSSSGKFILADSVTTGGKTIAFEELIQNRQANRFAQKRVACGWRR</sequence>
<reference evidence="2" key="1">
    <citation type="journal article" date="2020" name="mSystems">
        <title>Genome- and Community-Level Interaction Insights into Carbon Utilization and Element Cycling Functions of Hydrothermarchaeota in Hydrothermal Sediment.</title>
        <authorList>
            <person name="Zhou Z."/>
            <person name="Liu Y."/>
            <person name="Xu W."/>
            <person name="Pan J."/>
            <person name="Luo Z.H."/>
            <person name="Li M."/>
        </authorList>
    </citation>
    <scope>NUCLEOTIDE SEQUENCE [LARGE SCALE GENOMIC DNA]</scope>
    <source>
        <strain evidence="2">SpSt-609</strain>
    </source>
</reference>
<gene>
    <name evidence="2" type="ORF">ENT77_00565</name>
</gene>
<evidence type="ECO:0008006" key="3">
    <source>
        <dbReference type="Google" id="ProtNLM"/>
    </source>
</evidence>
<organism evidence="2">
    <name type="scientific">Fervidobacterium thailandense</name>
    <dbReference type="NCBI Taxonomy" id="1008305"/>
    <lineage>
        <taxon>Bacteria</taxon>
        <taxon>Thermotogati</taxon>
        <taxon>Thermotogota</taxon>
        <taxon>Thermotogae</taxon>
        <taxon>Thermotogales</taxon>
        <taxon>Fervidobacteriaceae</taxon>
        <taxon>Fervidobacterium</taxon>
    </lineage>
</organism>
<feature type="signal peptide" evidence="1">
    <location>
        <begin position="1"/>
        <end position="20"/>
    </location>
</feature>